<dbReference type="InterPro" id="IPR056337">
    <property type="entry name" value="LHD_YVC1"/>
</dbReference>
<feature type="transmembrane region" description="Helical" evidence="1">
    <location>
        <begin position="332"/>
        <end position="356"/>
    </location>
</feature>
<evidence type="ECO:0000313" key="5">
    <source>
        <dbReference type="Proteomes" id="UP001378960"/>
    </source>
</evidence>
<feature type="transmembrane region" description="Helical" evidence="1">
    <location>
        <begin position="363"/>
        <end position="383"/>
    </location>
</feature>
<reference evidence="4 5" key="1">
    <citation type="journal article" date="2023" name="Elife">
        <title>Identification of key yeast species and microbe-microbe interactions impacting larval growth of Drosophila in the wild.</title>
        <authorList>
            <person name="Mure A."/>
            <person name="Sugiura Y."/>
            <person name="Maeda R."/>
            <person name="Honda K."/>
            <person name="Sakurai N."/>
            <person name="Takahashi Y."/>
            <person name="Watada M."/>
            <person name="Katoh T."/>
            <person name="Gotoh A."/>
            <person name="Gotoh Y."/>
            <person name="Taniguchi I."/>
            <person name="Nakamura K."/>
            <person name="Hayashi T."/>
            <person name="Katayama T."/>
            <person name="Uemura T."/>
            <person name="Hattori Y."/>
        </authorList>
    </citation>
    <scope>NUCLEOTIDE SEQUENCE [LARGE SCALE GENOMIC DNA]</scope>
    <source>
        <strain evidence="4 5">PK-24</strain>
    </source>
</reference>
<evidence type="ECO:0000259" key="2">
    <source>
        <dbReference type="Pfam" id="PF23190"/>
    </source>
</evidence>
<keyword evidence="1" id="KW-0472">Membrane</keyword>
<dbReference type="EMBL" id="BTGB01000003">
    <property type="protein sequence ID" value="GMM46138.1"/>
    <property type="molecule type" value="Genomic_DNA"/>
</dbReference>
<gene>
    <name evidence="4" type="ORF">DAPK24_027130</name>
</gene>
<feature type="domain" description="YVC1 N-terminal linker helical" evidence="2">
    <location>
        <begin position="23"/>
        <end position="214"/>
    </location>
</feature>
<dbReference type="Pfam" id="PF23317">
    <property type="entry name" value="YVC1_C"/>
    <property type="match status" value="1"/>
</dbReference>
<evidence type="ECO:0000256" key="1">
    <source>
        <dbReference type="SAM" id="Phobius"/>
    </source>
</evidence>
<protein>
    <submittedName>
        <fullName evidence="4">Yvc1 protein</fullName>
    </submittedName>
</protein>
<keyword evidence="5" id="KW-1185">Reference proteome</keyword>
<dbReference type="PANTHER" id="PTHR35859">
    <property type="entry name" value="NONSELECTIVE CATION CHANNEL PROTEIN"/>
    <property type="match status" value="1"/>
</dbReference>
<dbReference type="PANTHER" id="PTHR35859:SF5">
    <property type="entry name" value="ION TRANSPORT DOMAIN-CONTAINING PROTEIN"/>
    <property type="match status" value="1"/>
</dbReference>
<dbReference type="Proteomes" id="UP001378960">
    <property type="component" value="Unassembled WGS sequence"/>
</dbReference>
<organism evidence="4 5">
    <name type="scientific">Pichia kluyveri</name>
    <name type="common">Yeast</name>
    <dbReference type="NCBI Taxonomy" id="36015"/>
    <lineage>
        <taxon>Eukaryota</taxon>
        <taxon>Fungi</taxon>
        <taxon>Dikarya</taxon>
        <taxon>Ascomycota</taxon>
        <taxon>Saccharomycotina</taxon>
        <taxon>Pichiomycetes</taxon>
        <taxon>Pichiales</taxon>
        <taxon>Pichiaceae</taxon>
        <taxon>Pichia</taxon>
    </lineage>
</organism>
<evidence type="ECO:0000259" key="3">
    <source>
        <dbReference type="Pfam" id="PF23317"/>
    </source>
</evidence>
<dbReference type="InterPro" id="IPR056336">
    <property type="entry name" value="YVC1_C"/>
</dbReference>
<name>A0AAV5R5J6_PICKL</name>
<dbReference type="AlphaFoldDB" id="A0AAV5R5J6"/>
<dbReference type="InterPro" id="IPR052971">
    <property type="entry name" value="TRP_calcium_channel"/>
</dbReference>
<accession>A0AAV5R5J6</accession>
<dbReference type="Pfam" id="PF23190">
    <property type="entry name" value="LHD_TRPY1"/>
    <property type="match status" value="1"/>
</dbReference>
<keyword evidence="1" id="KW-0812">Transmembrane</keyword>
<comment type="caution">
    <text evidence="4">The sequence shown here is derived from an EMBL/GenBank/DDBJ whole genome shotgun (WGS) entry which is preliminary data.</text>
</comment>
<evidence type="ECO:0000313" key="4">
    <source>
        <dbReference type="EMBL" id="GMM46138.1"/>
    </source>
</evidence>
<feature type="transmembrane region" description="Helical" evidence="1">
    <location>
        <begin position="503"/>
        <end position="523"/>
    </location>
</feature>
<sequence>MMLPVWNNEESNDYQPVSPRQALRVAINIKKLIDTIVPLPVSEDKVKNFQLNLPQKEVLDAVYGAAGGENAIDGRNRISSSRRYQACLIFCLLKVSGWYDTLADAELANNELYTTRSLFAQMIASTIIENEKDDKYLFISMLCHRYSINLNDEDSDPENALELAVDTHSMIISTAGYQRCIKWLWIGWIVQSKNDPSEYVLYNDKADTNYFSHFNPDRIQTPLYQNVLEICVALLYLLIYTLVANIDADSDTLNLFETALYFFTLGFALDEFQKFYHLGLSYLSFSNAFNDLLYTILFVSIGFRFGGIYSKIPDHASMYNITSQRFMAIAAPLMWIRMFFFCDLYKFFGVIIIVISTMLKESLIFFFLLSVIIVGFLQAFIGLDQADGKSDLTYLIITNMLRTVLSGPDFKSIERFDYPYGSILYYLYNFLVSVILLNILIALFSQAYSDVVANGNDEYLYQYSTRVLKYIRAPDEKIFLPPFNIIEVFMLDVPLYWWMDKKLFNDICNKILVVLYFPLLLFISNYESKLAKRVAYNRSLRLSDDANEENREWLLWDGFDDDLSNEHNREIAAQSIQRQRDAEMLEPEFSKNFKTWNDKVAKLKPHTADAQNKGVTLESLKIIETVNKLKEKVDILIKQNEKLRSQLKST</sequence>
<proteinExistence type="predicted"/>
<feature type="domain" description="Calcium channel YVC1-like C-terminal transmembrane" evidence="3">
    <location>
        <begin position="239"/>
        <end position="537"/>
    </location>
</feature>
<feature type="transmembrane region" description="Helical" evidence="1">
    <location>
        <begin position="423"/>
        <end position="444"/>
    </location>
</feature>
<keyword evidence="1" id="KW-1133">Transmembrane helix</keyword>